<dbReference type="PANTHER" id="PTHR28529:SF2">
    <property type="entry name" value="DNA REPAIR PROTEIN SWI5 HOMOLOG"/>
    <property type="match status" value="1"/>
</dbReference>
<protein>
    <submittedName>
        <fullName evidence="5">Rolly protein</fullName>
    </submittedName>
</protein>
<comment type="caution">
    <text evidence="6">The sequence shown here is derived from an EMBL/GenBank/DDBJ whole genome shotgun (WGS) entry which is preliminary data.</text>
</comment>
<evidence type="ECO:0000313" key="6">
    <source>
        <dbReference type="EMBL" id="PRP78407.1"/>
    </source>
</evidence>
<dbReference type="InterPro" id="IPR010760">
    <property type="entry name" value="DNA-repair_Swi5"/>
</dbReference>
<evidence type="ECO:0000256" key="3">
    <source>
        <dbReference type="ARBA" id="ARBA00023204"/>
    </source>
</evidence>
<dbReference type="PANTHER" id="PTHR28529">
    <property type="entry name" value="DNA REPAIR PROTEIN SWI5 HOMOLOG"/>
    <property type="match status" value="1"/>
</dbReference>
<organism evidence="6 7">
    <name type="scientific">Planoprotostelium fungivorum</name>
    <dbReference type="NCBI Taxonomy" id="1890364"/>
    <lineage>
        <taxon>Eukaryota</taxon>
        <taxon>Amoebozoa</taxon>
        <taxon>Evosea</taxon>
        <taxon>Variosea</taxon>
        <taxon>Cavosteliida</taxon>
        <taxon>Cavosteliaceae</taxon>
        <taxon>Planoprotostelium</taxon>
    </lineage>
</organism>
<comment type="similarity">
    <text evidence="1">Belongs to the SWI5/SAE3 family.</text>
</comment>
<evidence type="ECO:0000313" key="7">
    <source>
        <dbReference type="Proteomes" id="UP000241769"/>
    </source>
</evidence>
<dbReference type="EMBL" id="MDYQ01000448">
    <property type="protein sequence ID" value="PRP74664.1"/>
    <property type="molecule type" value="Genomic_DNA"/>
</dbReference>
<name>A0A2P6N380_9EUKA</name>
<accession>A0A2P6N380</accession>
<dbReference type="Gene3D" id="1.20.5.170">
    <property type="match status" value="1"/>
</dbReference>
<dbReference type="EMBL" id="MDYQ01000225">
    <property type="protein sequence ID" value="PRP78407.1"/>
    <property type="molecule type" value="Genomic_DNA"/>
</dbReference>
<feature type="region of interest" description="Disordered" evidence="4">
    <location>
        <begin position="1"/>
        <end position="26"/>
    </location>
</feature>
<feature type="compositionally biased region" description="Polar residues" evidence="4">
    <location>
        <begin position="1"/>
        <end position="10"/>
    </location>
</feature>
<reference evidence="6 7" key="1">
    <citation type="journal article" date="2018" name="Genome Biol. Evol.">
        <title>Multiple Roots of Fruiting Body Formation in Amoebozoa.</title>
        <authorList>
            <person name="Hillmann F."/>
            <person name="Forbes G."/>
            <person name="Novohradska S."/>
            <person name="Ferling I."/>
            <person name="Riege K."/>
            <person name="Groth M."/>
            <person name="Westermann M."/>
            <person name="Marz M."/>
            <person name="Spaller T."/>
            <person name="Winckler T."/>
            <person name="Schaap P."/>
            <person name="Glockner G."/>
        </authorList>
    </citation>
    <scope>NUCLEOTIDE SEQUENCE [LARGE SCALE GENOMIC DNA]</scope>
    <source>
        <strain evidence="6 7">Jena</strain>
    </source>
</reference>
<evidence type="ECO:0000256" key="2">
    <source>
        <dbReference type="ARBA" id="ARBA00022763"/>
    </source>
</evidence>
<dbReference type="GO" id="GO:0034974">
    <property type="term" value="C:Swi5-Swi2 complex"/>
    <property type="evidence" value="ECO:0007669"/>
    <property type="project" value="TreeGrafter"/>
</dbReference>
<keyword evidence="3" id="KW-0234">DNA repair</keyword>
<dbReference type="AlphaFoldDB" id="A0A2P6N380"/>
<dbReference type="Pfam" id="PF07061">
    <property type="entry name" value="Swi5"/>
    <property type="match status" value="1"/>
</dbReference>
<proteinExistence type="inferred from homology"/>
<evidence type="ECO:0000256" key="4">
    <source>
        <dbReference type="SAM" id="MobiDB-lite"/>
    </source>
</evidence>
<dbReference type="OrthoDB" id="19492at2759"/>
<gene>
    <name evidence="5" type="ORF">PROFUN_03586</name>
    <name evidence="6" type="ORF">PROFUN_13711</name>
</gene>
<evidence type="ECO:0000313" key="5">
    <source>
        <dbReference type="EMBL" id="PRP74664.1"/>
    </source>
</evidence>
<dbReference type="Proteomes" id="UP000241769">
    <property type="component" value="Unassembled WGS sequence"/>
</dbReference>
<keyword evidence="7" id="KW-1185">Reference proteome</keyword>
<dbReference type="GO" id="GO:0032798">
    <property type="term" value="C:Swi5-Sfr1 complex"/>
    <property type="evidence" value="ECO:0007669"/>
    <property type="project" value="TreeGrafter"/>
</dbReference>
<evidence type="ECO:0000256" key="1">
    <source>
        <dbReference type="ARBA" id="ARBA00008060"/>
    </source>
</evidence>
<dbReference type="FunCoup" id="A0A2P6N380">
    <property type="interactions" value="2"/>
</dbReference>
<sequence>MKKSRAPSTSKESEKKDQDVSPQKKSLVISNDQREQLLQRCQAAHTQLTDIKIRLERKRKIADEVETLHKRHLQMLHDYNDAKDAGQMLLGRLAVMEGLTTKDMYQQYGLELED</sequence>
<keyword evidence="2" id="KW-0227">DNA damage</keyword>
<dbReference type="GO" id="GO:0000724">
    <property type="term" value="P:double-strand break repair via homologous recombination"/>
    <property type="evidence" value="ECO:0007669"/>
    <property type="project" value="TreeGrafter"/>
</dbReference>
<dbReference type="InParanoid" id="A0A2P6N380"/>